<proteinExistence type="predicted"/>
<evidence type="ECO:0008006" key="3">
    <source>
        <dbReference type="Google" id="ProtNLM"/>
    </source>
</evidence>
<sequence>MSGAVVLNSLAGGVDHRVVQRANFAHGDDSPARLVVYLPTLTPHAHVSALSGEPFHPRFRREDWSDARVTDDSGRLRPEVVDVLRCARDLDLVVATGHCRREEALSIVDAAADIGLERILLTHAAHPLSGFSEPDIALLSTAGHVWVEITALTVLMGHRGLDHLARLAASHPRVVLSSDLGQVTQPDVSEAWAMIDRWLFDLAVDREAVAVANPERLLAGN</sequence>
<dbReference type="OrthoDB" id="9789440at2"/>
<accession>A0A1H8MEP4</accession>
<dbReference type="Proteomes" id="UP000297654">
    <property type="component" value="Unassembled WGS sequence"/>
</dbReference>
<dbReference type="InterPro" id="IPR046249">
    <property type="entry name" value="DUF6282"/>
</dbReference>
<evidence type="ECO:0000313" key="2">
    <source>
        <dbReference type="Proteomes" id="UP000297654"/>
    </source>
</evidence>
<dbReference type="InterPro" id="IPR032466">
    <property type="entry name" value="Metal_Hydrolase"/>
</dbReference>
<reference evidence="1 2" key="1">
    <citation type="submission" date="2019-03" db="EMBL/GenBank/DDBJ databases">
        <title>Genomics of glacier-inhabiting Cryobacterium strains.</title>
        <authorList>
            <person name="Liu Q."/>
            <person name="Xin Y.-H."/>
        </authorList>
    </citation>
    <scope>NUCLEOTIDE SEQUENCE [LARGE SCALE GENOMIC DNA]</scope>
    <source>
        <strain evidence="1 2">Hh15</strain>
    </source>
</reference>
<dbReference type="AlphaFoldDB" id="A0A1H8MEP4"/>
<dbReference type="Gene3D" id="3.20.20.140">
    <property type="entry name" value="Metal-dependent hydrolases"/>
    <property type="match status" value="1"/>
</dbReference>
<evidence type="ECO:0000313" key="1">
    <source>
        <dbReference type="EMBL" id="TFB94431.1"/>
    </source>
</evidence>
<gene>
    <name evidence="1" type="ORF">E3O10_01255</name>
</gene>
<organism evidence="1 2">
    <name type="scientific">Cryobacterium luteum</name>
    <dbReference type="NCBI Taxonomy" id="1424661"/>
    <lineage>
        <taxon>Bacteria</taxon>
        <taxon>Bacillati</taxon>
        <taxon>Actinomycetota</taxon>
        <taxon>Actinomycetes</taxon>
        <taxon>Micrococcales</taxon>
        <taxon>Microbacteriaceae</taxon>
        <taxon>Cryobacterium</taxon>
    </lineage>
</organism>
<protein>
    <recommendedName>
        <fullName evidence="3">Amidohydrolase-related domain-containing protein</fullName>
    </recommendedName>
</protein>
<dbReference type="Pfam" id="PF19799">
    <property type="entry name" value="DUF6282"/>
    <property type="match status" value="1"/>
</dbReference>
<dbReference type="EMBL" id="SOFF01000006">
    <property type="protein sequence ID" value="TFB94431.1"/>
    <property type="molecule type" value="Genomic_DNA"/>
</dbReference>
<dbReference type="SUPFAM" id="SSF51556">
    <property type="entry name" value="Metallo-dependent hydrolases"/>
    <property type="match status" value="1"/>
</dbReference>
<dbReference type="STRING" id="1424661.SAMN05216281_1454"/>
<comment type="caution">
    <text evidence="1">The sequence shown here is derived from an EMBL/GenBank/DDBJ whole genome shotgun (WGS) entry which is preliminary data.</text>
</comment>
<name>A0A1H8MEP4_9MICO</name>
<keyword evidence="2" id="KW-1185">Reference proteome</keyword>